<dbReference type="EMBL" id="KE343725">
    <property type="protein sequence ID" value="EXB39504.1"/>
    <property type="molecule type" value="Genomic_DNA"/>
</dbReference>
<keyword evidence="2" id="KW-1185">Reference proteome</keyword>
<accession>W9R770</accession>
<evidence type="ECO:0000313" key="1">
    <source>
        <dbReference type="EMBL" id="EXB39504.1"/>
    </source>
</evidence>
<dbReference type="Proteomes" id="UP000030645">
    <property type="component" value="Unassembled WGS sequence"/>
</dbReference>
<evidence type="ECO:0000313" key="2">
    <source>
        <dbReference type="Proteomes" id="UP000030645"/>
    </source>
</evidence>
<gene>
    <name evidence="1" type="ORF">L484_011421</name>
</gene>
<organism evidence="1 2">
    <name type="scientific">Morus notabilis</name>
    <dbReference type="NCBI Taxonomy" id="981085"/>
    <lineage>
        <taxon>Eukaryota</taxon>
        <taxon>Viridiplantae</taxon>
        <taxon>Streptophyta</taxon>
        <taxon>Embryophyta</taxon>
        <taxon>Tracheophyta</taxon>
        <taxon>Spermatophyta</taxon>
        <taxon>Magnoliopsida</taxon>
        <taxon>eudicotyledons</taxon>
        <taxon>Gunneridae</taxon>
        <taxon>Pentapetalae</taxon>
        <taxon>rosids</taxon>
        <taxon>fabids</taxon>
        <taxon>Rosales</taxon>
        <taxon>Moraceae</taxon>
        <taxon>Moreae</taxon>
        <taxon>Morus</taxon>
    </lineage>
</organism>
<sequence length="87" mass="9864">MVSVAWQASSLVDLTKSENVRSDNRDDLVNALLFVITITDGDLNHGLMKILFGRGRGLFGWRRLLQPVNECIPYEQLLIEHANGWIL</sequence>
<name>W9R770_9ROSA</name>
<dbReference type="AlphaFoldDB" id="W9R770"/>
<proteinExistence type="predicted"/>
<protein>
    <submittedName>
        <fullName evidence="1">Uncharacterized protein</fullName>
    </submittedName>
</protein>
<reference evidence="2" key="1">
    <citation type="submission" date="2013-01" db="EMBL/GenBank/DDBJ databases">
        <title>Draft Genome Sequence of a Mulberry Tree, Morus notabilis C.K. Schneid.</title>
        <authorList>
            <person name="He N."/>
            <person name="Zhao S."/>
        </authorList>
    </citation>
    <scope>NUCLEOTIDE SEQUENCE</scope>
</reference>